<dbReference type="InterPro" id="IPR020806">
    <property type="entry name" value="PKS_PP-bd"/>
</dbReference>
<evidence type="ECO:0000259" key="3">
    <source>
        <dbReference type="PROSITE" id="PS50075"/>
    </source>
</evidence>
<dbReference type="EMBL" id="BNBO01000002">
    <property type="protein sequence ID" value="GHH60172.1"/>
    <property type="molecule type" value="Genomic_DNA"/>
</dbReference>
<comment type="caution">
    <text evidence="4">The sequence shown here is derived from an EMBL/GenBank/DDBJ whole genome shotgun (WGS) entry which is preliminary data.</text>
</comment>
<protein>
    <submittedName>
        <fullName evidence="4">Polyketide synthase</fullName>
    </submittedName>
</protein>
<evidence type="ECO:0000313" key="4">
    <source>
        <dbReference type="EMBL" id="GHH60172.1"/>
    </source>
</evidence>
<gene>
    <name evidence="4" type="ORF">GCM10018781_04330</name>
</gene>
<evidence type="ECO:0000313" key="5">
    <source>
        <dbReference type="Proteomes" id="UP000617734"/>
    </source>
</evidence>
<organism evidence="4 5">
    <name type="scientific">Kitasatospora indigofera</name>
    <dbReference type="NCBI Taxonomy" id="67307"/>
    <lineage>
        <taxon>Bacteria</taxon>
        <taxon>Bacillati</taxon>
        <taxon>Actinomycetota</taxon>
        <taxon>Actinomycetes</taxon>
        <taxon>Kitasatosporales</taxon>
        <taxon>Streptomycetaceae</taxon>
        <taxon>Kitasatospora</taxon>
    </lineage>
</organism>
<dbReference type="InterPro" id="IPR036736">
    <property type="entry name" value="ACP-like_sf"/>
</dbReference>
<dbReference type="Gene3D" id="1.10.1200.10">
    <property type="entry name" value="ACP-like"/>
    <property type="match status" value="1"/>
</dbReference>
<evidence type="ECO:0000256" key="2">
    <source>
        <dbReference type="ARBA" id="ARBA00022553"/>
    </source>
</evidence>
<dbReference type="AlphaFoldDB" id="A0A919FC33"/>
<dbReference type="PROSITE" id="PS50075">
    <property type="entry name" value="CARRIER"/>
    <property type="match status" value="1"/>
</dbReference>
<dbReference type="SMART" id="SM01294">
    <property type="entry name" value="PKS_PP_betabranch"/>
    <property type="match status" value="1"/>
</dbReference>
<dbReference type="GeneID" id="95350967"/>
<sequence>MTTEIHDLPAESAVHTSESLTVWLVDRIAVYLRRSPGEIDPTVPLAEYGLDSVAALSLCGDVEEDFDLVLEPTVAWDYPTVEALAAHLLEDLAGEVGRR</sequence>
<dbReference type="SMART" id="SM00823">
    <property type="entry name" value="PKS_PP"/>
    <property type="match status" value="1"/>
</dbReference>
<reference evidence="4" key="2">
    <citation type="submission" date="2020-09" db="EMBL/GenBank/DDBJ databases">
        <authorList>
            <person name="Sun Q."/>
            <person name="Ohkuma M."/>
        </authorList>
    </citation>
    <scope>NUCLEOTIDE SEQUENCE</scope>
    <source>
        <strain evidence="4">JCM 4646</strain>
    </source>
</reference>
<proteinExistence type="predicted"/>
<feature type="domain" description="Carrier" evidence="3">
    <location>
        <begin position="15"/>
        <end position="92"/>
    </location>
</feature>
<dbReference type="RefSeq" id="WP_073925013.1">
    <property type="nucleotide sequence ID" value="NZ_BNBO01000002.1"/>
</dbReference>
<dbReference type="Proteomes" id="UP000617734">
    <property type="component" value="Unassembled WGS sequence"/>
</dbReference>
<reference evidence="4" key="1">
    <citation type="journal article" date="2014" name="Int. J. Syst. Evol. Microbiol.">
        <title>Complete genome sequence of Corynebacterium casei LMG S-19264T (=DSM 44701T), isolated from a smear-ripened cheese.</title>
        <authorList>
            <consortium name="US DOE Joint Genome Institute (JGI-PGF)"/>
            <person name="Walter F."/>
            <person name="Albersmeier A."/>
            <person name="Kalinowski J."/>
            <person name="Ruckert C."/>
        </authorList>
    </citation>
    <scope>NUCLEOTIDE SEQUENCE</scope>
    <source>
        <strain evidence="4">JCM 4646</strain>
    </source>
</reference>
<dbReference type="Pfam" id="PF00550">
    <property type="entry name" value="PP-binding"/>
    <property type="match status" value="1"/>
</dbReference>
<dbReference type="InterPro" id="IPR009081">
    <property type="entry name" value="PP-bd_ACP"/>
</dbReference>
<evidence type="ECO:0000256" key="1">
    <source>
        <dbReference type="ARBA" id="ARBA00022450"/>
    </source>
</evidence>
<keyword evidence="2" id="KW-0597">Phosphoprotein</keyword>
<keyword evidence="5" id="KW-1185">Reference proteome</keyword>
<keyword evidence="1" id="KW-0596">Phosphopantetheine</keyword>
<dbReference type="SUPFAM" id="SSF47336">
    <property type="entry name" value="ACP-like"/>
    <property type="match status" value="1"/>
</dbReference>
<accession>A0A919FC33</accession>
<name>A0A919FC33_9ACTN</name>
<dbReference type="GO" id="GO:0031177">
    <property type="term" value="F:phosphopantetheine binding"/>
    <property type="evidence" value="ECO:0007669"/>
    <property type="project" value="InterPro"/>
</dbReference>
<dbReference type="GO" id="GO:0017000">
    <property type="term" value="P:antibiotic biosynthetic process"/>
    <property type="evidence" value="ECO:0007669"/>
    <property type="project" value="UniProtKB-ARBA"/>
</dbReference>